<dbReference type="Gene3D" id="1.20.120.1630">
    <property type="match status" value="1"/>
</dbReference>
<evidence type="ECO:0000256" key="5">
    <source>
        <dbReference type="SAM" id="Phobius"/>
    </source>
</evidence>
<dbReference type="GO" id="GO:0012505">
    <property type="term" value="C:endomembrane system"/>
    <property type="evidence" value="ECO:0007669"/>
    <property type="project" value="UniProtKB-SubCell"/>
</dbReference>
<proteinExistence type="predicted"/>
<reference evidence="6" key="1">
    <citation type="submission" date="2022-08" db="EMBL/GenBank/DDBJ databases">
        <title>Draft genome sequencing of Roseisolibacter agri AW1220.</title>
        <authorList>
            <person name="Tobiishi Y."/>
            <person name="Tonouchi A."/>
        </authorList>
    </citation>
    <scope>NUCLEOTIDE SEQUENCE</scope>
    <source>
        <strain evidence="6">AW1220</strain>
    </source>
</reference>
<feature type="transmembrane region" description="Helical" evidence="5">
    <location>
        <begin position="88"/>
        <end position="104"/>
    </location>
</feature>
<dbReference type="Proteomes" id="UP001161325">
    <property type="component" value="Unassembled WGS sequence"/>
</dbReference>
<keyword evidence="3 5" id="KW-1133">Transmembrane helix</keyword>
<dbReference type="RefSeq" id="WP_284347974.1">
    <property type="nucleotide sequence ID" value="NZ_BRXS01000001.1"/>
</dbReference>
<dbReference type="PROSITE" id="PS51257">
    <property type="entry name" value="PROKAR_LIPOPROTEIN"/>
    <property type="match status" value="1"/>
</dbReference>
<dbReference type="AlphaFoldDB" id="A0AA37QBC6"/>
<evidence type="ECO:0008006" key="8">
    <source>
        <dbReference type="Google" id="ProtNLM"/>
    </source>
</evidence>
<dbReference type="EMBL" id="BRXS01000001">
    <property type="protein sequence ID" value="GLC23538.1"/>
    <property type="molecule type" value="Genomic_DNA"/>
</dbReference>
<keyword evidence="2 5" id="KW-0812">Transmembrane</keyword>
<evidence type="ECO:0000256" key="4">
    <source>
        <dbReference type="ARBA" id="ARBA00023136"/>
    </source>
</evidence>
<evidence type="ECO:0000256" key="1">
    <source>
        <dbReference type="ARBA" id="ARBA00004127"/>
    </source>
</evidence>
<protein>
    <recommendedName>
        <fullName evidence="8">Isoprenylcysteine carboxyl methyltransferase (ICMT) family protein</fullName>
    </recommendedName>
</protein>
<evidence type="ECO:0000313" key="7">
    <source>
        <dbReference type="Proteomes" id="UP001161325"/>
    </source>
</evidence>
<keyword evidence="4 5" id="KW-0472">Membrane</keyword>
<dbReference type="InterPro" id="IPR052527">
    <property type="entry name" value="Metal_cation-efflux_comp"/>
</dbReference>
<evidence type="ECO:0000313" key="6">
    <source>
        <dbReference type="EMBL" id="GLC23538.1"/>
    </source>
</evidence>
<gene>
    <name evidence="6" type="ORF">rosag_00510</name>
</gene>
<comment type="subcellular location">
    <subcellularLocation>
        <location evidence="1">Endomembrane system</location>
        <topology evidence="1">Multi-pass membrane protein</topology>
    </subcellularLocation>
</comment>
<keyword evidence="7" id="KW-1185">Reference proteome</keyword>
<feature type="transmembrane region" description="Helical" evidence="5">
    <location>
        <begin position="36"/>
        <end position="57"/>
    </location>
</feature>
<dbReference type="InterPro" id="IPR007318">
    <property type="entry name" value="Phopholipid_MeTrfase"/>
</dbReference>
<dbReference type="PANTHER" id="PTHR43847">
    <property type="entry name" value="BLL3993 PROTEIN"/>
    <property type="match status" value="1"/>
</dbReference>
<organism evidence="6 7">
    <name type="scientific">Roseisolibacter agri</name>
    <dbReference type="NCBI Taxonomy" id="2014610"/>
    <lineage>
        <taxon>Bacteria</taxon>
        <taxon>Pseudomonadati</taxon>
        <taxon>Gemmatimonadota</taxon>
        <taxon>Gemmatimonadia</taxon>
        <taxon>Gemmatimonadales</taxon>
        <taxon>Gemmatimonadaceae</taxon>
        <taxon>Roseisolibacter</taxon>
    </lineage>
</organism>
<sequence length="160" mass="17817">MWLWLRAALFVLVVPGTVGGWLPWWLGCGRTDAAPLPARALAVPALALGWGVLLWCVRDFVRRGRGTPAPYDPPAQLVTGGLYEHVRNPMYVGVLLATAGWALWCWSTRVLAYWACVAVAFHTVVTLFEEPALARTFGASYDGYRSRVPRWIPRWRSPGP</sequence>
<evidence type="ECO:0000256" key="2">
    <source>
        <dbReference type="ARBA" id="ARBA00022692"/>
    </source>
</evidence>
<comment type="caution">
    <text evidence="6">The sequence shown here is derived from an EMBL/GenBank/DDBJ whole genome shotgun (WGS) entry which is preliminary data.</text>
</comment>
<evidence type="ECO:0000256" key="3">
    <source>
        <dbReference type="ARBA" id="ARBA00022989"/>
    </source>
</evidence>
<dbReference type="PANTHER" id="PTHR43847:SF1">
    <property type="entry name" value="BLL3993 PROTEIN"/>
    <property type="match status" value="1"/>
</dbReference>
<name>A0AA37QBC6_9BACT</name>
<accession>A0AA37QBC6</accession>
<dbReference type="PROSITE" id="PS50244">
    <property type="entry name" value="S5A_REDUCTASE"/>
    <property type="match status" value="1"/>
</dbReference>
<dbReference type="Pfam" id="PF04191">
    <property type="entry name" value="PEMT"/>
    <property type="match status" value="1"/>
</dbReference>